<dbReference type="STRING" id="6412.T1FLD2"/>
<dbReference type="KEGG" id="hro:HELRODRAFT_184513"/>
<dbReference type="eggNOG" id="ENOG502STRT">
    <property type="taxonomic scope" value="Eukaryota"/>
</dbReference>
<dbReference type="EMBL" id="AMQM01010369">
    <property type="status" value="NOT_ANNOTATED_CDS"/>
    <property type="molecule type" value="Genomic_DNA"/>
</dbReference>
<dbReference type="OrthoDB" id="7433202at2759"/>
<dbReference type="InParanoid" id="T1FLD2"/>
<evidence type="ECO:0008006" key="5">
    <source>
        <dbReference type="Google" id="ProtNLM"/>
    </source>
</evidence>
<dbReference type="CTD" id="20209631"/>
<dbReference type="RefSeq" id="XP_009029603.1">
    <property type="nucleotide sequence ID" value="XM_009031355.1"/>
</dbReference>
<feature type="chain" id="PRO_5010980737" description="WSC domain-containing protein" evidence="1">
    <location>
        <begin position="20"/>
        <end position="333"/>
    </location>
</feature>
<name>T1FLD2_HELRO</name>
<accession>T1FLD2</accession>
<dbReference type="GeneID" id="20209631"/>
<evidence type="ECO:0000256" key="1">
    <source>
        <dbReference type="SAM" id="SignalP"/>
    </source>
</evidence>
<proteinExistence type="predicted"/>
<reference evidence="4" key="1">
    <citation type="submission" date="2012-12" db="EMBL/GenBank/DDBJ databases">
        <authorList>
            <person name="Hellsten U."/>
            <person name="Grimwood J."/>
            <person name="Chapman J.A."/>
            <person name="Shapiro H."/>
            <person name="Aerts A."/>
            <person name="Otillar R.P."/>
            <person name="Terry A.Y."/>
            <person name="Boore J.L."/>
            <person name="Simakov O."/>
            <person name="Marletaz F."/>
            <person name="Cho S.-J."/>
            <person name="Edsinger-Gonzales E."/>
            <person name="Havlak P."/>
            <person name="Kuo D.-H."/>
            <person name="Larsson T."/>
            <person name="Lv J."/>
            <person name="Arendt D."/>
            <person name="Savage R."/>
            <person name="Osoegawa K."/>
            <person name="de Jong P."/>
            <person name="Lindberg D.R."/>
            <person name="Seaver E.C."/>
            <person name="Weisblat D.A."/>
            <person name="Putnam N.H."/>
            <person name="Grigoriev I.V."/>
            <person name="Rokhsar D.S."/>
        </authorList>
    </citation>
    <scope>NUCLEOTIDE SEQUENCE</scope>
</reference>
<protein>
    <recommendedName>
        <fullName evidence="5">WSC domain-containing protein</fullName>
    </recommendedName>
</protein>
<dbReference type="AlphaFoldDB" id="T1FLD2"/>
<keyword evidence="1" id="KW-0732">Signal</keyword>
<sequence>MLIDHILTIHLCYVSVTLAEFNVSDAYIGCFKFISSNNSQPHVVSSIIECSRTCTDLGSTHMIALRRGRDCFCVDRMDAAVASSQCHAILPVNMGGLGLGVVAELAPSAFLSSAAATAALQDKILPMDVAYQDDLRLETFRRWCTVYGDIMDINVCSQKKWNEPSLNVSKSKLEELNDSPSDKARLMAVRSELGSAWLRAIPSTACGTRLVNGSISEFMLETWAAGGVRLQMLVWGGCFSKANIPAVKEPAGLLSESNFRPDGYTLVPWSQGCCLSWDVTFPHTLAERYINYTAMEQGSAAVKAADFKNTKYKDLNDNTSFCSDLCGDIWPSG</sequence>
<organism evidence="3 4">
    <name type="scientific">Helobdella robusta</name>
    <name type="common">Californian leech</name>
    <dbReference type="NCBI Taxonomy" id="6412"/>
    <lineage>
        <taxon>Eukaryota</taxon>
        <taxon>Metazoa</taxon>
        <taxon>Spiralia</taxon>
        <taxon>Lophotrochozoa</taxon>
        <taxon>Annelida</taxon>
        <taxon>Clitellata</taxon>
        <taxon>Hirudinea</taxon>
        <taxon>Rhynchobdellida</taxon>
        <taxon>Glossiphoniidae</taxon>
        <taxon>Helobdella</taxon>
    </lineage>
</organism>
<dbReference type="EMBL" id="AMQM01010368">
    <property type="status" value="NOT_ANNOTATED_CDS"/>
    <property type="molecule type" value="Genomic_DNA"/>
</dbReference>
<gene>
    <name evidence="3" type="primary">20209631</name>
    <name evidence="2" type="ORF">HELRODRAFT_184513</name>
</gene>
<feature type="signal peptide" evidence="1">
    <location>
        <begin position="1"/>
        <end position="19"/>
    </location>
</feature>
<dbReference type="EnsemblMetazoa" id="HelroT184513">
    <property type="protein sequence ID" value="HelroP184513"/>
    <property type="gene ID" value="HelroG184513"/>
</dbReference>
<keyword evidence="4" id="KW-1185">Reference proteome</keyword>
<reference evidence="2 4" key="2">
    <citation type="journal article" date="2013" name="Nature">
        <title>Insights into bilaterian evolution from three spiralian genomes.</title>
        <authorList>
            <person name="Simakov O."/>
            <person name="Marletaz F."/>
            <person name="Cho S.J."/>
            <person name="Edsinger-Gonzales E."/>
            <person name="Havlak P."/>
            <person name="Hellsten U."/>
            <person name="Kuo D.H."/>
            <person name="Larsson T."/>
            <person name="Lv J."/>
            <person name="Arendt D."/>
            <person name="Savage R."/>
            <person name="Osoegawa K."/>
            <person name="de Jong P."/>
            <person name="Grimwood J."/>
            <person name="Chapman J.A."/>
            <person name="Shapiro H."/>
            <person name="Aerts A."/>
            <person name="Otillar R.P."/>
            <person name="Terry A.Y."/>
            <person name="Boore J.L."/>
            <person name="Grigoriev I.V."/>
            <person name="Lindberg D.R."/>
            <person name="Seaver E.C."/>
            <person name="Weisblat D.A."/>
            <person name="Putnam N.H."/>
            <person name="Rokhsar D.S."/>
        </authorList>
    </citation>
    <scope>NUCLEOTIDE SEQUENCE</scope>
</reference>
<evidence type="ECO:0000313" key="3">
    <source>
        <dbReference type="EnsemblMetazoa" id="HelroP184513"/>
    </source>
</evidence>
<dbReference type="HOGENOM" id="CLU_834922_0_0_1"/>
<dbReference type="EMBL" id="KB097651">
    <property type="protein sequence ID" value="ESN92299.1"/>
    <property type="molecule type" value="Genomic_DNA"/>
</dbReference>
<dbReference type="Proteomes" id="UP000015101">
    <property type="component" value="Unassembled WGS sequence"/>
</dbReference>
<evidence type="ECO:0000313" key="2">
    <source>
        <dbReference type="EMBL" id="ESN92299.1"/>
    </source>
</evidence>
<evidence type="ECO:0000313" key="4">
    <source>
        <dbReference type="Proteomes" id="UP000015101"/>
    </source>
</evidence>
<reference evidence="3" key="3">
    <citation type="submission" date="2015-06" db="UniProtKB">
        <authorList>
            <consortium name="EnsemblMetazoa"/>
        </authorList>
    </citation>
    <scope>IDENTIFICATION</scope>
</reference>